<protein>
    <submittedName>
        <fullName evidence="1">Uncharacterized protein</fullName>
    </submittedName>
</protein>
<accession>A0ABN7AMX6</accession>
<organism evidence="1 2">
    <name type="scientific">Nesidiocoris tenuis</name>
    <dbReference type="NCBI Taxonomy" id="355587"/>
    <lineage>
        <taxon>Eukaryota</taxon>
        <taxon>Metazoa</taxon>
        <taxon>Ecdysozoa</taxon>
        <taxon>Arthropoda</taxon>
        <taxon>Hexapoda</taxon>
        <taxon>Insecta</taxon>
        <taxon>Pterygota</taxon>
        <taxon>Neoptera</taxon>
        <taxon>Paraneoptera</taxon>
        <taxon>Hemiptera</taxon>
        <taxon>Heteroptera</taxon>
        <taxon>Panheteroptera</taxon>
        <taxon>Cimicomorpha</taxon>
        <taxon>Miridae</taxon>
        <taxon>Dicyphina</taxon>
        <taxon>Nesidiocoris</taxon>
    </lineage>
</organism>
<proteinExistence type="predicted"/>
<reference evidence="1 2" key="1">
    <citation type="submission" date="2023-09" db="EMBL/GenBank/DDBJ databases">
        <title>Nesidiocoris tenuis whole genome shotgun sequence.</title>
        <authorList>
            <person name="Shibata T."/>
            <person name="Shimoda M."/>
            <person name="Kobayashi T."/>
            <person name="Uehara T."/>
        </authorList>
    </citation>
    <scope>NUCLEOTIDE SEQUENCE [LARGE SCALE GENOMIC DNA]</scope>
    <source>
        <strain evidence="1 2">Japan</strain>
    </source>
</reference>
<evidence type="ECO:0000313" key="2">
    <source>
        <dbReference type="Proteomes" id="UP001307889"/>
    </source>
</evidence>
<sequence length="87" mass="9622">MPTMKAASLGPKRPPGVTQSRPLKLQMRLLDQWHSSSGILASYLFDVKTASQIRGGLNLVSSITFNASFTTYRNGLPKCEDEESFVF</sequence>
<keyword evidence="2" id="KW-1185">Reference proteome</keyword>
<dbReference type="Proteomes" id="UP001307889">
    <property type="component" value="Chromosome 3"/>
</dbReference>
<evidence type="ECO:0000313" key="1">
    <source>
        <dbReference type="EMBL" id="BES92236.1"/>
    </source>
</evidence>
<gene>
    <name evidence="1" type="ORF">NTJ_05044</name>
</gene>
<name>A0ABN7AMX6_9HEMI</name>
<dbReference type="EMBL" id="AP028911">
    <property type="protein sequence ID" value="BES92236.1"/>
    <property type="molecule type" value="Genomic_DNA"/>
</dbReference>